<evidence type="ECO:0000256" key="13">
    <source>
        <dbReference type="RuleBase" id="RU000492"/>
    </source>
</evidence>
<dbReference type="PANTHER" id="PTHR47959:SF15">
    <property type="entry name" value="RNA HELICASE"/>
    <property type="match status" value="1"/>
</dbReference>
<dbReference type="InterPro" id="IPR001650">
    <property type="entry name" value="Helicase_C-like"/>
</dbReference>
<keyword evidence="19" id="KW-1185">Reference proteome</keyword>
<dbReference type="InterPro" id="IPR014014">
    <property type="entry name" value="RNA_helicase_DEAD_Q_motif"/>
</dbReference>
<dbReference type="PROSITE" id="PS51192">
    <property type="entry name" value="HELICASE_ATP_BIND_1"/>
    <property type="match status" value="1"/>
</dbReference>
<evidence type="ECO:0000313" key="18">
    <source>
        <dbReference type="EMBL" id="ODQ65574.1"/>
    </source>
</evidence>
<protein>
    <recommendedName>
        <fullName evidence="2">RNA helicase</fullName>
        <ecNumber evidence="2">3.6.4.13</ecNumber>
    </recommendedName>
</protein>
<dbReference type="FunFam" id="3.40.50.300:FF:000759">
    <property type="entry name" value="probable ATP-dependent RNA helicase DDX52"/>
    <property type="match status" value="1"/>
</dbReference>
<evidence type="ECO:0000256" key="7">
    <source>
        <dbReference type="ARBA" id="ARBA00022840"/>
    </source>
</evidence>
<feature type="region of interest" description="Disordered" evidence="14">
    <location>
        <begin position="548"/>
        <end position="572"/>
    </location>
</feature>
<dbReference type="CDD" id="cd17957">
    <property type="entry name" value="DEADc_DDX52"/>
    <property type="match status" value="1"/>
</dbReference>
<dbReference type="Gene3D" id="3.40.50.300">
    <property type="entry name" value="P-loop containing nucleotide triphosphate hydrolases"/>
    <property type="match status" value="2"/>
</dbReference>
<dbReference type="SMART" id="SM00487">
    <property type="entry name" value="DEXDc"/>
    <property type="match status" value="1"/>
</dbReference>
<dbReference type="GO" id="GO:0005524">
    <property type="term" value="F:ATP binding"/>
    <property type="evidence" value="ECO:0007669"/>
    <property type="project" value="UniProtKB-KW"/>
</dbReference>
<keyword evidence="6 13" id="KW-0347">Helicase</keyword>
<feature type="domain" description="Helicase ATP-binding" evidence="15">
    <location>
        <begin position="159"/>
        <end position="333"/>
    </location>
</feature>
<proteinExistence type="inferred from homology"/>
<name>A0A1E3PK54_9ASCO</name>
<keyword evidence="4 13" id="KW-0547">Nucleotide-binding</keyword>
<evidence type="ECO:0000256" key="11">
    <source>
        <dbReference type="ARBA" id="ARBA00047984"/>
    </source>
</evidence>
<dbReference type="Pfam" id="PF00271">
    <property type="entry name" value="Helicase_C"/>
    <property type="match status" value="1"/>
</dbReference>
<dbReference type="InterPro" id="IPR011545">
    <property type="entry name" value="DEAD/DEAH_box_helicase_dom"/>
</dbReference>
<evidence type="ECO:0000259" key="15">
    <source>
        <dbReference type="PROSITE" id="PS51192"/>
    </source>
</evidence>
<dbReference type="PROSITE" id="PS51194">
    <property type="entry name" value="HELICASE_CTER"/>
    <property type="match status" value="1"/>
</dbReference>
<evidence type="ECO:0000259" key="17">
    <source>
        <dbReference type="PROSITE" id="PS51195"/>
    </source>
</evidence>
<dbReference type="GO" id="GO:0016787">
    <property type="term" value="F:hydrolase activity"/>
    <property type="evidence" value="ECO:0007669"/>
    <property type="project" value="UniProtKB-KW"/>
</dbReference>
<keyword evidence="3" id="KW-0690">Ribosome biogenesis</keyword>
<keyword evidence="9" id="KW-0539">Nucleus</keyword>
<dbReference type="PANTHER" id="PTHR47959">
    <property type="entry name" value="ATP-DEPENDENT RNA HELICASE RHLE-RELATED"/>
    <property type="match status" value="1"/>
</dbReference>
<feature type="compositionally biased region" description="Basic and acidic residues" evidence="14">
    <location>
        <begin position="512"/>
        <end position="525"/>
    </location>
</feature>
<dbReference type="STRING" id="857566.A0A1E3PK54"/>
<keyword evidence="8" id="KW-0694">RNA-binding</keyword>
<evidence type="ECO:0000256" key="12">
    <source>
        <dbReference type="PROSITE-ProRule" id="PRU00552"/>
    </source>
</evidence>
<feature type="short sequence motif" description="Q motif" evidence="12">
    <location>
        <begin position="128"/>
        <end position="156"/>
    </location>
</feature>
<feature type="compositionally biased region" description="Basic and acidic residues" evidence="14">
    <location>
        <begin position="563"/>
        <end position="572"/>
    </location>
</feature>
<dbReference type="OrthoDB" id="360161at2759"/>
<dbReference type="EC" id="3.6.4.13" evidence="2"/>
<evidence type="ECO:0000256" key="8">
    <source>
        <dbReference type="ARBA" id="ARBA00022884"/>
    </source>
</evidence>
<dbReference type="InterPro" id="IPR014001">
    <property type="entry name" value="Helicase_ATP-bd"/>
</dbReference>
<dbReference type="AlphaFoldDB" id="A0A1E3PK54"/>
<keyword evidence="7 13" id="KW-0067">ATP-binding</keyword>
<dbReference type="GO" id="GO:0005829">
    <property type="term" value="C:cytosol"/>
    <property type="evidence" value="ECO:0007669"/>
    <property type="project" value="TreeGrafter"/>
</dbReference>
<dbReference type="GO" id="GO:0003723">
    <property type="term" value="F:RNA binding"/>
    <property type="evidence" value="ECO:0007669"/>
    <property type="project" value="UniProtKB-KW"/>
</dbReference>
<feature type="region of interest" description="Disordered" evidence="14">
    <location>
        <begin position="65"/>
        <end position="99"/>
    </location>
</feature>
<evidence type="ECO:0000256" key="9">
    <source>
        <dbReference type="ARBA" id="ARBA00023242"/>
    </source>
</evidence>
<organism evidence="18 19">
    <name type="scientific">Nadsonia fulvescens var. elongata DSM 6958</name>
    <dbReference type="NCBI Taxonomy" id="857566"/>
    <lineage>
        <taxon>Eukaryota</taxon>
        <taxon>Fungi</taxon>
        <taxon>Dikarya</taxon>
        <taxon>Ascomycota</taxon>
        <taxon>Saccharomycotina</taxon>
        <taxon>Dipodascomycetes</taxon>
        <taxon>Dipodascales</taxon>
        <taxon>Dipodascales incertae sedis</taxon>
        <taxon>Nadsonia</taxon>
    </lineage>
</organism>
<evidence type="ECO:0000256" key="4">
    <source>
        <dbReference type="ARBA" id="ARBA00022741"/>
    </source>
</evidence>
<evidence type="ECO:0000256" key="2">
    <source>
        <dbReference type="ARBA" id="ARBA00012552"/>
    </source>
</evidence>
<feature type="region of interest" description="Disordered" evidence="14">
    <location>
        <begin position="512"/>
        <end position="531"/>
    </location>
</feature>
<dbReference type="InterPro" id="IPR027417">
    <property type="entry name" value="P-loop_NTPase"/>
</dbReference>
<feature type="compositionally biased region" description="Acidic residues" evidence="14">
    <location>
        <begin position="73"/>
        <end position="90"/>
    </location>
</feature>
<dbReference type="InterPro" id="IPR000629">
    <property type="entry name" value="RNA-helicase_DEAD-box_CS"/>
</dbReference>
<evidence type="ECO:0000256" key="3">
    <source>
        <dbReference type="ARBA" id="ARBA00022517"/>
    </source>
</evidence>
<dbReference type="InterPro" id="IPR050079">
    <property type="entry name" value="DEAD_box_RNA_helicase"/>
</dbReference>
<evidence type="ECO:0000256" key="6">
    <source>
        <dbReference type="ARBA" id="ARBA00022806"/>
    </source>
</evidence>
<accession>A0A1E3PK54</accession>
<evidence type="ECO:0000256" key="10">
    <source>
        <dbReference type="ARBA" id="ARBA00024355"/>
    </source>
</evidence>
<evidence type="ECO:0000313" key="19">
    <source>
        <dbReference type="Proteomes" id="UP000095009"/>
    </source>
</evidence>
<feature type="domain" description="Helicase C-terminal" evidence="16">
    <location>
        <begin position="364"/>
        <end position="506"/>
    </location>
</feature>
<evidence type="ECO:0000256" key="1">
    <source>
        <dbReference type="ARBA" id="ARBA00004604"/>
    </source>
</evidence>
<dbReference type="GO" id="GO:0003724">
    <property type="term" value="F:RNA helicase activity"/>
    <property type="evidence" value="ECO:0007669"/>
    <property type="project" value="UniProtKB-EC"/>
</dbReference>
<keyword evidence="5 13" id="KW-0378">Hydrolase</keyword>
<dbReference type="SUPFAM" id="SSF52540">
    <property type="entry name" value="P-loop containing nucleoside triphosphate hydrolases"/>
    <property type="match status" value="1"/>
</dbReference>
<comment type="similarity">
    <text evidence="10">Belongs to the DEAD box helicase family. DDX52/ROK1 subfamily.</text>
</comment>
<dbReference type="Proteomes" id="UP000095009">
    <property type="component" value="Unassembled WGS sequence"/>
</dbReference>
<dbReference type="PROSITE" id="PS51195">
    <property type="entry name" value="Q_MOTIF"/>
    <property type="match status" value="1"/>
</dbReference>
<dbReference type="SMART" id="SM00490">
    <property type="entry name" value="HELICc"/>
    <property type="match status" value="1"/>
</dbReference>
<evidence type="ECO:0000259" key="16">
    <source>
        <dbReference type="PROSITE" id="PS51194"/>
    </source>
</evidence>
<sequence length="572" mass="64204">MDIFRLLSRGANIQKNGKHASDMALVNPDQAAKRAQTTNKSTDKINRDRKIESVVERELNFFKNKTYAKPQDAEENLDEDKDNSEDEENQEYPPPLITNNEDARVYRKHHHCKVSGDDIPLPIGSFEDLLSRFQLHKHLLDNLNKQNFTDPTPIQAEAIPALLNGRDVIACAPTGSGKTLAYGIPLVQALHEHKKNVGFRGLILAPTRELAAQIYDEVIKLSRGRDLQVCILNKSTATKFRNKVVSPQKYDILISTPLRLVESIKDGSIELNNVHHLILDEADKLFEQGFLEQTDDILAACSNKQLQRALFSATLPSGVETMAHTIMHAPIRVIIGHKEGASINIDQQIVYTGSEEGKLIAIRQMVQAGQIVPPTIIFLQSITRAKALFHELIYDGLNVDVIHGEKTGPQRNKVIERFKNGDIWVLICTDVLSRGIDFKGVNLVINYDVPQSAQAYVHRIGRTGRAGRKGRAVTFFTKEDKDSIKSVVNVMKQSGCDIAEWMSKMTKITKNEKKAIKRRPADRSEISTVPHLMKNKRKLRNEMIEASKKRVRAEASGSNNVPIKEKASTETE</sequence>
<evidence type="ECO:0000256" key="5">
    <source>
        <dbReference type="ARBA" id="ARBA00022801"/>
    </source>
</evidence>
<dbReference type="EMBL" id="KV454409">
    <property type="protein sequence ID" value="ODQ65574.1"/>
    <property type="molecule type" value="Genomic_DNA"/>
</dbReference>
<dbReference type="CDD" id="cd18787">
    <property type="entry name" value="SF2_C_DEAD"/>
    <property type="match status" value="1"/>
</dbReference>
<comment type="catalytic activity">
    <reaction evidence="11">
        <text>ATP + H2O = ADP + phosphate + H(+)</text>
        <dbReference type="Rhea" id="RHEA:13065"/>
        <dbReference type="ChEBI" id="CHEBI:15377"/>
        <dbReference type="ChEBI" id="CHEBI:15378"/>
        <dbReference type="ChEBI" id="CHEBI:30616"/>
        <dbReference type="ChEBI" id="CHEBI:43474"/>
        <dbReference type="ChEBI" id="CHEBI:456216"/>
        <dbReference type="EC" id="3.6.4.13"/>
    </reaction>
</comment>
<feature type="domain" description="DEAD-box RNA helicase Q" evidence="17">
    <location>
        <begin position="128"/>
        <end position="156"/>
    </location>
</feature>
<dbReference type="PROSITE" id="PS00039">
    <property type="entry name" value="DEAD_ATP_HELICASE"/>
    <property type="match status" value="1"/>
</dbReference>
<comment type="subcellular location">
    <subcellularLocation>
        <location evidence="1">Nucleus</location>
        <location evidence="1">Nucleolus</location>
    </subcellularLocation>
</comment>
<reference evidence="18 19" key="1">
    <citation type="journal article" date="2016" name="Proc. Natl. Acad. Sci. U.S.A.">
        <title>Comparative genomics of biotechnologically important yeasts.</title>
        <authorList>
            <person name="Riley R."/>
            <person name="Haridas S."/>
            <person name="Wolfe K.H."/>
            <person name="Lopes M.R."/>
            <person name="Hittinger C.T."/>
            <person name="Goeker M."/>
            <person name="Salamov A.A."/>
            <person name="Wisecaver J.H."/>
            <person name="Long T.M."/>
            <person name="Calvey C.H."/>
            <person name="Aerts A.L."/>
            <person name="Barry K.W."/>
            <person name="Choi C."/>
            <person name="Clum A."/>
            <person name="Coughlan A.Y."/>
            <person name="Deshpande S."/>
            <person name="Douglass A.P."/>
            <person name="Hanson S.J."/>
            <person name="Klenk H.-P."/>
            <person name="LaButti K.M."/>
            <person name="Lapidus A."/>
            <person name="Lindquist E.A."/>
            <person name="Lipzen A.M."/>
            <person name="Meier-Kolthoff J.P."/>
            <person name="Ohm R.A."/>
            <person name="Otillar R.P."/>
            <person name="Pangilinan J.L."/>
            <person name="Peng Y."/>
            <person name="Rokas A."/>
            <person name="Rosa C.A."/>
            <person name="Scheuner C."/>
            <person name="Sibirny A.A."/>
            <person name="Slot J.C."/>
            <person name="Stielow J.B."/>
            <person name="Sun H."/>
            <person name="Kurtzman C.P."/>
            <person name="Blackwell M."/>
            <person name="Grigoriev I.V."/>
            <person name="Jeffries T.W."/>
        </authorList>
    </citation>
    <scope>NUCLEOTIDE SEQUENCE [LARGE SCALE GENOMIC DNA]</scope>
    <source>
        <strain evidence="18 19">DSM 6958</strain>
    </source>
</reference>
<dbReference type="InterPro" id="IPR044764">
    <property type="entry name" value="DDX52/Rok1_DEADc"/>
</dbReference>
<dbReference type="GO" id="GO:0005730">
    <property type="term" value="C:nucleolus"/>
    <property type="evidence" value="ECO:0007669"/>
    <property type="project" value="UniProtKB-SubCell"/>
</dbReference>
<evidence type="ECO:0000256" key="14">
    <source>
        <dbReference type="SAM" id="MobiDB-lite"/>
    </source>
</evidence>
<gene>
    <name evidence="18" type="ORF">NADFUDRAFT_50858</name>
</gene>
<dbReference type="Pfam" id="PF00270">
    <property type="entry name" value="DEAD"/>
    <property type="match status" value="1"/>
</dbReference>
<dbReference type="GO" id="GO:0030490">
    <property type="term" value="P:maturation of SSU-rRNA"/>
    <property type="evidence" value="ECO:0007669"/>
    <property type="project" value="InterPro"/>
</dbReference>